<dbReference type="RefSeq" id="WP_039574687.1">
    <property type="nucleotide sequence ID" value="NZ_CP009122.1"/>
</dbReference>
<gene>
    <name evidence="2" type="ORF">SKP52_10920</name>
</gene>
<name>A0A0A7PGF9_9SPHN</name>
<evidence type="ECO:0000313" key="3">
    <source>
        <dbReference type="Proteomes" id="UP000030907"/>
    </source>
</evidence>
<dbReference type="EMBL" id="CP009122">
    <property type="protein sequence ID" value="AJA09085.1"/>
    <property type="molecule type" value="Genomic_DNA"/>
</dbReference>
<dbReference type="STRING" id="1515612.SKP52_10920"/>
<dbReference type="AlphaFoldDB" id="A0A0A7PGF9"/>
<organism evidence="2 3">
    <name type="scientific">Sphingopyxis fribergensis</name>
    <dbReference type="NCBI Taxonomy" id="1515612"/>
    <lineage>
        <taxon>Bacteria</taxon>
        <taxon>Pseudomonadati</taxon>
        <taxon>Pseudomonadota</taxon>
        <taxon>Alphaproteobacteria</taxon>
        <taxon>Sphingomonadales</taxon>
        <taxon>Sphingomonadaceae</taxon>
        <taxon>Sphingopyxis</taxon>
    </lineage>
</organism>
<dbReference type="HOGENOM" id="CLU_1546611_0_0_5"/>
<keyword evidence="3" id="KW-1185">Reference proteome</keyword>
<dbReference type="Proteomes" id="UP000030907">
    <property type="component" value="Chromosome"/>
</dbReference>
<keyword evidence="1" id="KW-0732">Signal</keyword>
<proteinExistence type="predicted"/>
<protein>
    <submittedName>
        <fullName evidence="2">Putative secreted protein</fullName>
    </submittedName>
</protein>
<accession>A0A0A7PGF9</accession>
<evidence type="ECO:0000313" key="2">
    <source>
        <dbReference type="EMBL" id="AJA09085.1"/>
    </source>
</evidence>
<feature type="signal peptide" evidence="1">
    <location>
        <begin position="1"/>
        <end position="23"/>
    </location>
</feature>
<evidence type="ECO:0000256" key="1">
    <source>
        <dbReference type="SAM" id="SignalP"/>
    </source>
</evidence>
<reference evidence="2 3" key="1">
    <citation type="journal article" date="2015" name="Int. J. Syst. Evol. Microbiol.">
        <title>Description of Sphingopyxis fribergensis sp. nov. - a soil bacterium with the ability to degrade styrene and phenylacetic acid.</title>
        <authorList>
            <person name="Oelschlagel M."/>
            <person name="Ruckert C."/>
            <person name="Kalinowski J."/>
            <person name="Schmidt G."/>
            <person name="Schlomann M."/>
            <person name="Tischler D."/>
        </authorList>
    </citation>
    <scope>NUCLEOTIDE SEQUENCE [LARGE SCALE GENOMIC DNA]</scope>
    <source>
        <strain evidence="2 3">Kp5.2</strain>
    </source>
</reference>
<feature type="chain" id="PRO_5002030719" evidence="1">
    <location>
        <begin position="24"/>
        <end position="173"/>
    </location>
</feature>
<dbReference type="KEGG" id="sphk:SKP52_10920"/>
<sequence>MKKLSMLCMAALISATAMSPAMAQHVAPAATSFTAASDPSDPIVFSKPGFGTSLCDYVLPGATGADLGGAHAGHAAGGTISAGYNTGPTATCISLTTDMSTFSMTGAGTGTIARVVVRSAAVPGQTLCDGALPFTIVAPGEISFSGTIPAGTVAGTCTVSGTLYTTPTISAAS</sequence>